<evidence type="ECO:0000256" key="1">
    <source>
        <dbReference type="SAM" id="MobiDB-lite"/>
    </source>
</evidence>
<reference evidence="2" key="1">
    <citation type="journal article" date="2014" name="Int. J. Syst. Evol. Microbiol.">
        <title>Complete genome sequence of Corynebacterium casei LMG S-19264T (=DSM 44701T), isolated from a smear-ripened cheese.</title>
        <authorList>
            <consortium name="US DOE Joint Genome Institute (JGI-PGF)"/>
            <person name="Walter F."/>
            <person name="Albersmeier A."/>
            <person name="Kalinowski J."/>
            <person name="Ruckert C."/>
        </authorList>
    </citation>
    <scope>NUCLEOTIDE SEQUENCE</scope>
    <source>
        <strain evidence="2">CGMCC 1.12785</strain>
    </source>
</reference>
<organism evidence="2 3">
    <name type="scientific">Sediminivirga luteola</name>
    <dbReference type="NCBI Taxonomy" id="1774748"/>
    <lineage>
        <taxon>Bacteria</taxon>
        <taxon>Bacillati</taxon>
        <taxon>Actinomycetota</taxon>
        <taxon>Actinomycetes</taxon>
        <taxon>Micrococcales</taxon>
        <taxon>Brevibacteriaceae</taxon>
        <taxon>Sediminivirga</taxon>
    </lineage>
</organism>
<dbReference type="GO" id="GO:0016791">
    <property type="term" value="F:phosphatase activity"/>
    <property type="evidence" value="ECO:0007669"/>
    <property type="project" value="TreeGrafter"/>
</dbReference>
<name>A0A8J2U073_9MICO</name>
<dbReference type="AlphaFoldDB" id="A0A8J2U073"/>
<dbReference type="Pfam" id="PF13344">
    <property type="entry name" value="Hydrolase_6"/>
    <property type="match status" value="1"/>
</dbReference>
<dbReference type="InterPro" id="IPR006439">
    <property type="entry name" value="HAD-SF_hydro_IA"/>
</dbReference>
<dbReference type="Proteomes" id="UP000616114">
    <property type="component" value="Unassembled WGS sequence"/>
</dbReference>
<dbReference type="PANTHER" id="PTHR19288">
    <property type="entry name" value="4-NITROPHENYLPHOSPHATASE-RELATED"/>
    <property type="match status" value="1"/>
</dbReference>
<sequence>MLAERYDALLFDLDGVVYTGPDPVPGAVKSITALRELRPVRYVTNNASRTPEQVSDQISALGVPCTSAEVTSSAHAVAELLRTRYPAGTPVLTVGGKGLLTALRERELEPVGTLDEGPAAAVQGFDPEVSWRRLAELAAAVHSGIPWYASNLDLTIPTDRGIMPGNGSLAAAVTNATGRQPESAGKPEPAIFRTALQDTGGSTALVIGDRLDTDILGGNRAGMDTALVLTGVHGLADALYAPEAQRPRYILRSLRDLQEDLDQRIDQAYAGMTVADGALRMQDAASGAGAGADAAPAPGGTPGAVVPGHAREVTAAVGNSAGTTGRAAVAGSSSGTLAGNVTPESATGAPALADSPGLADRPDAAVLTAALRRCWEALDAGVAIDESPLPGSWPR</sequence>
<dbReference type="InterPro" id="IPR023214">
    <property type="entry name" value="HAD_sf"/>
</dbReference>
<dbReference type="NCBIfam" id="TIGR01460">
    <property type="entry name" value="HAD-SF-IIA"/>
    <property type="match status" value="1"/>
</dbReference>
<comment type="caution">
    <text evidence="2">The sequence shown here is derived from an EMBL/GenBank/DDBJ whole genome shotgun (WGS) entry which is preliminary data.</text>
</comment>
<proteinExistence type="predicted"/>
<dbReference type="NCBIfam" id="TIGR01549">
    <property type="entry name" value="HAD-SF-IA-v1"/>
    <property type="match status" value="1"/>
</dbReference>
<dbReference type="InterPro" id="IPR036412">
    <property type="entry name" value="HAD-like_sf"/>
</dbReference>
<dbReference type="PANTHER" id="PTHR19288:SF95">
    <property type="entry name" value="D-GLYCEROL 3-PHOSPHATE PHOSPHATASE"/>
    <property type="match status" value="1"/>
</dbReference>
<dbReference type="GO" id="GO:0005737">
    <property type="term" value="C:cytoplasm"/>
    <property type="evidence" value="ECO:0007669"/>
    <property type="project" value="TreeGrafter"/>
</dbReference>
<protein>
    <recommendedName>
        <fullName evidence="4">HAD superfamily hydrolase (TIGR01450 family)</fullName>
    </recommendedName>
</protein>
<reference evidence="2" key="2">
    <citation type="submission" date="2020-09" db="EMBL/GenBank/DDBJ databases">
        <authorList>
            <person name="Sun Q."/>
            <person name="Zhou Y."/>
        </authorList>
    </citation>
    <scope>NUCLEOTIDE SEQUENCE</scope>
    <source>
        <strain evidence="2">CGMCC 1.12785</strain>
    </source>
</reference>
<evidence type="ECO:0008006" key="4">
    <source>
        <dbReference type="Google" id="ProtNLM"/>
    </source>
</evidence>
<feature type="region of interest" description="Disordered" evidence="1">
    <location>
        <begin position="318"/>
        <end position="358"/>
    </location>
</feature>
<keyword evidence="3" id="KW-1185">Reference proteome</keyword>
<feature type="compositionally biased region" description="Polar residues" evidence="1">
    <location>
        <begin position="331"/>
        <end position="345"/>
    </location>
</feature>
<dbReference type="SUPFAM" id="SSF56784">
    <property type="entry name" value="HAD-like"/>
    <property type="match status" value="1"/>
</dbReference>
<dbReference type="Gene3D" id="3.40.50.1000">
    <property type="entry name" value="HAD superfamily/HAD-like"/>
    <property type="match status" value="2"/>
</dbReference>
<evidence type="ECO:0000313" key="2">
    <source>
        <dbReference type="EMBL" id="GGA24254.1"/>
    </source>
</evidence>
<accession>A0A8J2U073</accession>
<dbReference type="EMBL" id="BMFY01000015">
    <property type="protein sequence ID" value="GGA24254.1"/>
    <property type="molecule type" value="Genomic_DNA"/>
</dbReference>
<dbReference type="InterPro" id="IPR006357">
    <property type="entry name" value="HAD-SF_hydro_IIA"/>
</dbReference>
<evidence type="ECO:0000313" key="3">
    <source>
        <dbReference type="Proteomes" id="UP000616114"/>
    </source>
</evidence>
<gene>
    <name evidence="2" type="ORF">GCM10011333_29070</name>
</gene>
<dbReference type="Pfam" id="PF13242">
    <property type="entry name" value="Hydrolase_like"/>
    <property type="match status" value="1"/>
</dbReference>
<feature type="region of interest" description="Disordered" evidence="1">
    <location>
        <begin position="288"/>
        <end position="307"/>
    </location>
</feature>
<dbReference type="RefSeq" id="WP_188551630.1">
    <property type="nucleotide sequence ID" value="NZ_BMFY01000015.1"/>
</dbReference>